<sequence>MKLKIVSCILLQLVLVSSLSIPDYLPERCKLSDPKYSNCLLRQLEKARPYLIKGIPELKLPALDPLIIPYQTVNRTLNELVSINAICKNVKILGFSGAIIEKVRANPKTLIGELSITVPHFHMELEYDVTGQLLVIPLRSRGYCEGNFTNTNYHIRANMKRIEHDGEEFFQIDKISLKSRVENGFVKLISKNPELQFAADTIANFYNENPRLVMDAINPIYVEYARDFFQEEINKGLYNIPAKELLPE</sequence>
<evidence type="ECO:0000256" key="4">
    <source>
        <dbReference type="SAM" id="SignalP"/>
    </source>
</evidence>
<gene>
    <name evidence="5" type="ORF">QE152_g20777</name>
</gene>
<comment type="caution">
    <text evidence="5">The sequence shown here is derived from an EMBL/GenBank/DDBJ whole genome shotgun (WGS) entry which is preliminary data.</text>
</comment>
<dbReference type="SMART" id="SM00700">
    <property type="entry name" value="JHBP"/>
    <property type="match status" value="1"/>
</dbReference>
<dbReference type="FunFam" id="3.15.10.30:FF:000001">
    <property type="entry name" value="Takeout-like protein 1"/>
    <property type="match status" value="1"/>
</dbReference>
<accession>A0AAW1KPD0</accession>
<keyword evidence="2" id="KW-0090">Biological rhythms</keyword>
<dbReference type="Pfam" id="PF06585">
    <property type="entry name" value="JHBP"/>
    <property type="match status" value="1"/>
</dbReference>
<dbReference type="Proteomes" id="UP001458880">
    <property type="component" value="Unassembled WGS sequence"/>
</dbReference>
<dbReference type="InterPro" id="IPR038606">
    <property type="entry name" value="To_sf"/>
</dbReference>
<keyword evidence="6" id="KW-1185">Reference proteome</keyword>
<dbReference type="InterPro" id="IPR010562">
    <property type="entry name" value="Haemolymph_juvenile_hormone-bd"/>
</dbReference>
<dbReference type="Gene3D" id="3.15.10.30">
    <property type="entry name" value="Haemolymph juvenile hormone binding protein"/>
    <property type="match status" value="1"/>
</dbReference>
<organism evidence="5 6">
    <name type="scientific">Popillia japonica</name>
    <name type="common">Japanese beetle</name>
    <dbReference type="NCBI Taxonomy" id="7064"/>
    <lineage>
        <taxon>Eukaryota</taxon>
        <taxon>Metazoa</taxon>
        <taxon>Ecdysozoa</taxon>
        <taxon>Arthropoda</taxon>
        <taxon>Hexapoda</taxon>
        <taxon>Insecta</taxon>
        <taxon>Pterygota</taxon>
        <taxon>Neoptera</taxon>
        <taxon>Endopterygota</taxon>
        <taxon>Coleoptera</taxon>
        <taxon>Polyphaga</taxon>
        <taxon>Scarabaeiformia</taxon>
        <taxon>Scarabaeidae</taxon>
        <taxon>Rutelinae</taxon>
        <taxon>Popillia</taxon>
    </lineage>
</organism>
<protein>
    <submittedName>
        <fullName evidence="5">Hemolymph juvenile hormone binding protein (JHBP)</fullName>
    </submittedName>
</protein>
<feature type="signal peptide" evidence="4">
    <location>
        <begin position="1"/>
        <end position="18"/>
    </location>
</feature>
<feature type="chain" id="PRO_5043340352" evidence="4">
    <location>
        <begin position="19"/>
        <end position="248"/>
    </location>
</feature>
<comment type="similarity">
    <text evidence="3">Belongs to the TO family.</text>
</comment>
<evidence type="ECO:0000256" key="1">
    <source>
        <dbReference type="ARBA" id="ARBA00022729"/>
    </source>
</evidence>
<dbReference type="PANTHER" id="PTHR11008">
    <property type="entry name" value="PROTEIN TAKEOUT-LIKE PROTEIN"/>
    <property type="match status" value="1"/>
</dbReference>
<evidence type="ECO:0000313" key="5">
    <source>
        <dbReference type="EMBL" id="KAK9721659.1"/>
    </source>
</evidence>
<dbReference type="EMBL" id="JASPKY010000196">
    <property type="protein sequence ID" value="KAK9721659.1"/>
    <property type="molecule type" value="Genomic_DNA"/>
</dbReference>
<evidence type="ECO:0000313" key="6">
    <source>
        <dbReference type="Proteomes" id="UP001458880"/>
    </source>
</evidence>
<dbReference type="GO" id="GO:0007623">
    <property type="term" value="P:circadian rhythm"/>
    <property type="evidence" value="ECO:0007669"/>
    <property type="project" value="UniProtKB-ARBA"/>
</dbReference>
<evidence type="ECO:0000256" key="3">
    <source>
        <dbReference type="ARBA" id="ARBA00060902"/>
    </source>
</evidence>
<name>A0AAW1KPD0_POPJA</name>
<keyword evidence="1 4" id="KW-0732">Signal</keyword>
<dbReference type="GO" id="GO:0005615">
    <property type="term" value="C:extracellular space"/>
    <property type="evidence" value="ECO:0007669"/>
    <property type="project" value="TreeGrafter"/>
</dbReference>
<dbReference type="PANTHER" id="PTHR11008:SF14">
    <property type="entry name" value="CIRCADIAN CLOCK-CONTROLLED PROTEIN-LIKE PROTEIN"/>
    <property type="match status" value="1"/>
</dbReference>
<proteinExistence type="inferred from homology"/>
<evidence type="ECO:0000256" key="2">
    <source>
        <dbReference type="ARBA" id="ARBA00023108"/>
    </source>
</evidence>
<reference evidence="5 6" key="1">
    <citation type="journal article" date="2024" name="BMC Genomics">
        <title>De novo assembly and annotation of Popillia japonica's genome with initial clues to its potential as an invasive pest.</title>
        <authorList>
            <person name="Cucini C."/>
            <person name="Boschi S."/>
            <person name="Funari R."/>
            <person name="Cardaioli E."/>
            <person name="Iannotti N."/>
            <person name="Marturano G."/>
            <person name="Paoli F."/>
            <person name="Bruttini M."/>
            <person name="Carapelli A."/>
            <person name="Frati F."/>
            <person name="Nardi F."/>
        </authorList>
    </citation>
    <scope>NUCLEOTIDE SEQUENCE [LARGE SCALE GENOMIC DNA]</scope>
    <source>
        <strain evidence="5">DMR45628</strain>
    </source>
</reference>
<dbReference type="AlphaFoldDB" id="A0AAW1KPD0"/>